<keyword evidence="1" id="KW-0472">Membrane</keyword>
<evidence type="ECO:0000313" key="3">
    <source>
        <dbReference type="Proteomes" id="UP001152599"/>
    </source>
</evidence>
<proteinExistence type="predicted"/>
<dbReference type="Proteomes" id="UP001152599">
    <property type="component" value="Unassembled WGS sequence"/>
</dbReference>
<evidence type="ECO:0000313" key="2">
    <source>
        <dbReference type="EMBL" id="MDG4946446.1"/>
    </source>
</evidence>
<keyword evidence="3" id="KW-1185">Reference proteome</keyword>
<accession>A0A9X4MX11</accession>
<dbReference type="EMBL" id="JANCMU010000004">
    <property type="protein sequence ID" value="MDG4946446.1"/>
    <property type="molecule type" value="Genomic_DNA"/>
</dbReference>
<dbReference type="RefSeq" id="WP_304420845.1">
    <property type="nucleotide sequence ID" value="NZ_JANCMU010000004.1"/>
</dbReference>
<dbReference type="AlphaFoldDB" id="A0A9X4MX11"/>
<evidence type="ECO:0000256" key="1">
    <source>
        <dbReference type="SAM" id="Phobius"/>
    </source>
</evidence>
<gene>
    <name evidence="2" type="ORF">NMK71_08470</name>
</gene>
<comment type="caution">
    <text evidence="2">The sequence shown here is derived from an EMBL/GenBank/DDBJ whole genome shotgun (WGS) entry which is preliminary data.</text>
</comment>
<keyword evidence="1" id="KW-0812">Transmembrane</keyword>
<feature type="transmembrane region" description="Helical" evidence="1">
    <location>
        <begin position="47"/>
        <end position="76"/>
    </location>
</feature>
<reference evidence="2" key="1">
    <citation type="submission" date="2022-07" db="EMBL/GenBank/DDBJ databases">
        <title>Description and genome-wide analysis of Profundicola chukchiensis gen. nov., sp. nov., marine bacteria isolated from bottom sediments of the Chukchi Sea.</title>
        <authorList>
            <person name="Romanenko L."/>
            <person name="Otstavnykh N."/>
            <person name="Kurilenko V."/>
            <person name="Eremeev V."/>
            <person name="Velansky P."/>
            <person name="Mikhailov V."/>
            <person name="Isaeva M."/>
        </authorList>
    </citation>
    <scope>NUCLEOTIDE SEQUENCE</scope>
    <source>
        <strain evidence="2">KMM 9713</strain>
    </source>
</reference>
<feature type="transmembrane region" description="Helical" evidence="1">
    <location>
        <begin position="7"/>
        <end position="27"/>
    </location>
</feature>
<protein>
    <submittedName>
        <fullName evidence="2">Uncharacterized protein</fullName>
    </submittedName>
</protein>
<organism evidence="2 3">
    <name type="scientific">Profundicola chukchiensis</name>
    <dbReference type="NCBI Taxonomy" id="2961959"/>
    <lineage>
        <taxon>Bacteria</taxon>
        <taxon>Pseudomonadati</taxon>
        <taxon>Bacteroidota</taxon>
        <taxon>Flavobacteriia</taxon>
        <taxon>Flavobacteriales</taxon>
        <taxon>Weeksellaceae</taxon>
        <taxon>Profundicola</taxon>
    </lineage>
</organism>
<keyword evidence="1" id="KW-1133">Transmembrane helix</keyword>
<name>A0A9X4MX11_9FLAO</name>
<sequence length="88" mass="9864">MNKNRIFAGIVGVIVGSLLFSLIIDLISKPSNYSLKLDPIDSFSTYYFSFVYGLGTVGFILGTLLLLGYLVFFYFIGTWVYGLITKEK</sequence>